<feature type="binding site" evidence="13">
    <location>
        <position position="72"/>
    </location>
    <ligand>
        <name>Mg(2+)</name>
        <dbReference type="ChEBI" id="CHEBI:18420"/>
    </ligand>
</feature>
<keyword evidence="2 13" id="KW-0963">Cytoplasm</keyword>
<evidence type="ECO:0000256" key="10">
    <source>
        <dbReference type="ARBA" id="ARBA00023204"/>
    </source>
</evidence>
<keyword evidence="10 13" id="KW-0234">DNA repair</keyword>
<evidence type="ECO:0000256" key="13">
    <source>
        <dbReference type="HAMAP-Rule" id="MF_00130"/>
    </source>
</evidence>
<evidence type="ECO:0000256" key="11">
    <source>
        <dbReference type="ARBA" id="ARBA00023447"/>
    </source>
</evidence>
<dbReference type="GO" id="GO:0000287">
    <property type="term" value="F:magnesium ion binding"/>
    <property type="evidence" value="ECO:0007669"/>
    <property type="project" value="UniProtKB-UniRule"/>
</dbReference>
<dbReference type="GO" id="GO:0006310">
    <property type="term" value="P:DNA recombination"/>
    <property type="evidence" value="ECO:0007669"/>
    <property type="project" value="UniProtKB-UniRule"/>
</dbReference>
<accession>A0A6N7QW08</accession>
<keyword evidence="5 13" id="KW-0255">Endonuclease</keyword>
<dbReference type="InterPro" id="IPR004612">
    <property type="entry name" value="Resolv_RecU"/>
</dbReference>
<reference evidence="14 15" key="1">
    <citation type="submission" date="2019-10" db="EMBL/GenBank/DDBJ databases">
        <title>Gracilibacillus salitolerans sp. nov., a moderate halophile isolated from a saline soil in northwest China.</title>
        <authorList>
            <person name="Gan L."/>
        </authorList>
    </citation>
    <scope>NUCLEOTIDE SEQUENCE [LARGE SCALE GENOMIC DNA]</scope>
    <source>
        <strain evidence="14 15">TP2-8</strain>
    </source>
</reference>
<dbReference type="GO" id="GO:0006281">
    <property type="term" value="P:DNA repair"/>
    <property type="evidence" value="ECO:0007669"/>
    <property type="project" value="UniProtKB-UniRule"/>
</dbReference>
<evidence type="ECO:0000256" key="5">
    <source>
        <dbReference type="ARBA" id="ARBA00022759"/>
    </source>
</evidence>
<dbReference type="EMBL" id="WJEE01000012">
    <property type="protein sequence ID" value="MRI66198.1"/>
    <property type="molecule type" value="Genomic_DNA"/>
</dbReference>
<dbReference type="HAMAP" id="MF_00130">
    <property type="entry name" value="RecU"/>
    <property type="match status" value="1"/>
</dbReference>
<keyword evidence="7 13" id="KW-0378">Hydrolase</keyword>
<evidence type="ECO:0000256" key="6">
    <source>
        <dbReference type="ARBA" id="ARBA00022763"/>
    </source>
</evidence>
<comment type="cofactor">
    <cofactor evidence="13">
        <name>Mg(2+)</name>
        <dbReference type="ChEBI" id="CHEBI:18420"/>
    </cofactor>
    <text evidence="13">Binds 1 Mg(2+) ion per subunit.</text>
</comment>
<evidence type="ECO:0000256" key="9">
    <source>
        <dbReference type="ARBA" id="ARBA00023172"/>
    </source>
</evidence>
<dbReference type="PIRSF" id="PIRSF037785">
    <property type="entry name" value="RecU"/>
    <property type="match status" value="1"/>
</dbReference>
<dbReference type="CDD" id="cd22354">
    <property type="entry name" value="RecU-like"/>
    <property type="match status" value="1"/>
</dbReference>
<dbReference type="SUPFAM" id="SSF52980">
    <property type="entry name" value="Restriction endonuclease-like"/>
    <property type="match status" value="1"/>
</dbReference>
<dbReference type="NCBIfam" id="NF002581">
    <property type="entry name" value="PRK02234.1-2"/>
    <property type="match status" value="1"/>
</dbReference>
<dbReference type="Gene3D" id="3.40.1350.10">
    <property type="match status" value="1"/>
</dbReference>
<comment type="caution">
    <text evidence="13">Lacks conserved residue(s) required for the propagation of feature annotation.</text>
</comment>
<evidence type="ECO:0000313" key="14">
    <source>
        <dbReference type="EMBL" id="MRI66198.1"/>
    </source>
</evidence>
<dbReference type="InterPro" id="IPR011856">
    <property type="entry name" value="tRNA_endonuc-like_dom_sf"/>
</dbReference>
<comment type="caution">
    <text evidence="14">The sequence shown here is derived from an EMBL/GenBank/DDBJ whole genome shotgun (WGS) entry which is preliminary data.</text>
</comment>
<feature type="binding site" evidence="13">
    <location>
        <position position="59"/>
    </location>
    <ligand>
        <name>Mg(2+)</name>
        <dbReference type="ChEBI" id="CHEBI:18420"/>
    </ligand>
</feature>
<keyword evidence="6 13" id="KW-0227">DNA damage</keyword>
<dbReference type="EC" id="3.1.21.10" evidence="13"/>
<dbReference type="GO" id="GO:0005737">
    <property type="term" value="C:cytoplasm"/>
    <property type="evidence" value="ECO:0007669"/>
    <property type="project" value="UniProtKB-SubCell"/>
</dbReference>
<evidence type="ECO:0000256" key="1">
    <source>
        <dbReference type="ARBA" id="ARBA00004496"/>
    </source>
</evidence>
<keyword evidence="8 13" id="KW-0460">Magnesium</keyword>
<evidence type="ECO:0000256" key="3">
    <source>
        <dbReference type="ARBA" id="ARBA00022722"/>
    </source>
</evidence>
<evidence type="ECO:0000256" key="8">
    <source>
        <dbReference type="ARBA" id="ARBA00022842"/>
    </source>
</evidence>
<evidence type="ECO:0000256" key="7">
    <source>
        <dbReference type="ARBA" id="ARBA00022801"/>
    </source>
</evidence>
<dbReference type="Pfam" id="PF03838">
    <property type="entry name" value="RecU"/>
    <property type="match status" value="1"/>
</dbReference>
<sequence>MGYGKRGMELEEIIEFTNNAYKNKGLALVDKVPTDWTVHYDKKQRKVIYAYPNKKGLVDFLGISHGRSIAFDTKSTNSRTSFPLNNIEKHQMEYLLKHKDQGGISFFIIEFAKHLEHYFLPIDKANEWWENMKNGGRKSIPYEWFVYKCDLIKSGHGVPLDYLKQCGTVY</sequence>
<feature type="site" description="Transition state stabilizer" evidence="13">
    <location>
        <position position="74"/>
    </location>
</feature>
<dbReference type="InterPro" id="IPR011335">
    <property type="entry name" value="Restrct_endonuc-II-like"/>
</dbReference>
<comment type="similarity">
    <text evidence="11 13">Belongs to the RecU family.</text>
</comment>
<dbReference type="GO" id="GO:0007059">
    <property type="term" value="P:chromosome segregation"/>
    <property type="evidence" value="ECO:0007669"/>
    <property type="project" value="UniProtKB-UniRule"/>
</dbReference>
<keyword evidence="3 13" id="KW-0540">Nuclease</keyword>
<dbReference type="AlphaFoldDB" id="A0A6N7QW08"/>
<keyword evidence="4 13" id="KW-0479">Metal-binding</keyword>
<protein>
    <recommendedName>
        <fullName evidence="12 13">Holliday junction resolvase RecU</fullName>
        <ecNumber evidence="13">3.1.21.10</ecNumber>
    </recommendedName>
    <alternativeName>
        <fullName evidence="13">Recombination protein U homolog</fullName>
    </alternativeName>
</protein>
<comment type="subcellular location">
    <subcellularLocation>
        <location evidence="1 13">Cytoplasm</location>
    </subcellularLocation>
</comment>
<dbReference type="Proteomes" id="UP000435187">
    <property type="component" value="Unassembled WGS sequence"/>
</dbReference>
<evidence type="ECO:0000256" key="4">
    <source>
        <dbReference type="ARBA" id="ARBA00022723"/>
    </source>
</evidence>
<feature type="binding site" evidence="13">
    <location>
        <position position="91"/>
    </location>
    <ligand>
        <name>Mg(2+)</name>
        <dbReference type="ChEBI" id="CHEBI:18420"/>
    </ligand>
</feature>
<proteinExistence type="inferred from homology"/>
<dbReference type="RefSeq" id="WP_153834946.1">
    <property type="nucleotide sequence ID" value="NZ_JBHUMW010000103.1"/>
</dbReference>
<evidence type="ECO:0000256" key="2">
    <source>
        <dbReference type="ARBA" id="ARBA00022490"/>
    </source>
</evidence>
<dbReference type="GO" id="GO:0008821">
    <property type="term" value="F:crossover junction DNA endonuclease activity"/>
    <property type="evidence" value="ECO:0007669"/>
    <property type="project" value="UniProtKB-EC"/>
</dbReference>
<dbReference type="GO" id="GO:0003676">
    <property type="term" value="F:nucleic acid binding"/>
    <property type="evidence" value="ECO:0007669"/>
    <property type="project" value="InterPro"/>
</dbReference>
<comment type="catalytic activity">
    <reaction evidence="13">
        <text>Endonucleolytic cleavage at a junction such as a reciprocal single-stranded crossover between two homologous DNA duplexes (Holliday junction).</text>
        <dbReference type="EC" id="3.1.21.10"/>
    </reaction>
</comment>
<comment type="function">
    <text evidence="13">Endonuclease that resolves Holliday junction intermediates in genetic recombination. Cleaves mobile four-strand junctions by introducing symmetrical nicks in paired strands. Promotes annealing of linear ssDNA with homologous dsDNA. Required for DNA repair, homologous recombination and chromosome segregation.</text>
</comment>
<keyword evidence="15" id="KW-1185">Reference proteome</keyword>
<evidence type="ECO:0000256" key="12">
    <source>
        <dbReference type="ARBA" id="ARBA00029523"/>
    </source>
</evidence>
<keyword evidence="9 13" id="KW-0233">DNA recombination</keyword>
<evidence type="ECO:0000313" key="15">
    <source>
        <dbReference type="Proteomes" id="UP000435187"/>
    </source>
</evidence>
<gene>
    <name evidence="13 14" type="primary">recU</name>
    <name evidence="14" type="ORF">GH885_07540</name>
</gene>
<organism evidence="14 15">
    <name type="scientific">Gracilibacillus thailandensis</name>
    <dbReference type="NCBI Taxonomy" id="563735"/>
    <lineage>
        <taxon>Bacteria</taxon>
        <taxon>Bacillati</taxon>
        <taxon>Bacillota</taxon>
        <taxon>Bacilli</taxon>
        <taxon>Bacillales</taxon>
        <taxon>Bacillaceae</taxon>
        <taxon>Gracilibacillus</taxon>
    </lineage>
</organism>
<name>A0A6N7QW08_9BACI</name>